<sequence length="931" mass="104770">MFLKTQFRRDFPIRRTSSQRHYEPLKIDDSIQKHEQIIHQRKNSATAKSANINSHQFKFHPASLSQQQNHHDKTRVQGIGSFTDKQSFKAPVGFQKNNLTLQDSGYCTIICTDCGENLPESVLSKFASPRRTITQQRQMESTASTKTSMVKKLQTNFSIPQQKVAEFPNILSNTSTPKTSVLTRCITQSSTIRNPTEVVPSSPFEEVTVRNKDALNLKGHQNSHRHEISKFPRRNALPDRIKTTSPGCSAHDYSGSLCQSFISDSSNGSKICVYDQFSRTTNSKDITKLQIKTRKEISSTETNFNRDVNSGIVCNEKLINALPQQDLSLNVSQTNNMFVKQFQEQLMFNETLKENYVNKVLRRQNIEETKYIRKPVVEPSLIKHEATTNDNDKNAKILNNVHLDKDISRTFRDLLLSPKNSLLTHKQSSSVRRWLNDIRLHTETESLSALQSNCLTRDPDMLGALVVCKSLNAIATLQDRIGVFMADFTHVMKNVNRGQWEKFRSNAIQMCSDVRSLLQNSENYTLNTEPDVIKIQSQLWKACGQLETHCKAFVHSDFENEKTNLTEQVLKCLKKIGESFERFTDILYLKELKIVVEGVEESKNNFCVKKSIAAFISLGQIGEHMCERIVKVGGVRALVTLCVERKWRHLQIAALRALTILCCVPSAVQQMEEAKGIKIITNILCDNFLSLQLQGEVAGLIAQITSPWMVSSISNLSGIVKNMERLVYSLTELASKATTREIILLATAALANLSLLHTSACTGLRKYKSLKVLVSACYHGDVHDSVFVKDQVATVMATMAASCDCHHQMISSGGIELLVNFLEIQPSKFQSQAEVAACERVKQKAVIALSHLCMDLEITAKIAQIQGLQLVSSCKNEERNHAYSALVHCEEALKQIGTVCDTKVLGKLGTTLEENLKRSILRYSSKQTFFI</sequence>
<dbReference type="InterPro" id="IPR039921">
    <property type="entry name" value="Inscuteable"/>
</dbReference>
<dbReference type="InterPro" id="IPR011989">
    <property type="entry name" value="ARM-like"/>
</dbReference>
<evidence type="ECO:0000313" key="2">
    <source>
        <dbReference type="Proteomes" id="UP000694941"/>
    </source>
</evidence>
<organism evidence="2 3">
    <name type="scientific">Limulus polyphemus</name>
    <name type="common">Atlantic horseshoe crab</name>
    <dbReference type="NCBI Taxonomy" id="6850"/>
    <lineage>
        <taxon>Eukaryota</taxon>
        <taxon>Metazoa</taxon>
        <taxon>Ecdysozoa</taxon>
        <taxon>Arthropoda</taxon>
        <taxon>Chelicerata</taxon>
        <taxon>Merostomata</taxon>
        <taxon>Xiphosura</taxon>
        <taxon>Limulidae</taxon>
        <taxon>Limulus</taxon>
    </lineage>
</organism>
<dbReference type="CDD" id="cd21966">
    <property type="entry name" value="INSC_LBD"/>
    <property type="match status" value="1"/>
</dbReference>
<reference evidence="3" key="1">
    <citation type="submission" date="2025-08" db="UniProtKB">
        <authorList>
            <consortium name="RefSeq"/>
        </authorList>
    </citation>
    <scope>IDENTIFICATION</scope>
    <source>
        <tissue evidence="3">Muscle</tissue>
    </source>
</reference>
<dbReference type="Proteomes" id="UP000694941">
    <property type="component" value="Unplaced"/>
</dbReference>
<proteinExistence type="predicted"/>
<dbReference type="InterPro" id="IPR045789">
    <property type="entry name" value="Insc_C"/>
</dbReference>
<name>A0ABM1SKQ0_LIMPO</name>
<dbReference type="Pfam" id="PF19427">
    <property type="entry name" value="Insc_C"/>
    <property type="match status" value="1"/>
</dbReference>
<dbReference type="InterPro" id="IPR038205">
    <property type="entry name" value="INSC_LBD_sf"/>
</dbReference>
<feature type="domain" description="Protein inscuteable homologue C-terminal" evidence="1">
    <location>
        <begin position="485"/>
        <end position="902"/>
    </location>
</feature>
<accession>A0ABM1SKQ0</accession>
<gene>
    <name evidence="3" type="primary">LOC111086273</name>
</gene>
<dbReference type="InterPro" id="IPR016024">
    <property type="entry name" value="ARM-type_fold"/>
</dbReference>
<dbReference type="InterPro" id="IPR000225">
    <property type="entry name" value="Armadillo"/>
</dbReference>
<keyword evidence="2" id="KW-1185">Reference proteome</keyword>
<dbReference type="SMART" id="SM00185">
    <property type="entry name" value="ARM"/>
    <property type="match status" value="3"/>
</dbReference>
<dbReference type="SUPFAM" id="SSF48371">
    <property type="entry name" value="ARM repeat"/>
    <property type="match status" value="1"/>
</dbReference>
<evidence type="ECO:0000313" key="3">
    <source>
        <dbReference type="RefSeq" id="XP_022244206.1"/>
    </source>
</evidence>
<dbReference type="Gene3D" id="6.20.200.10">
    <property type="entry name" value="Inscuteable LGN-binding domain"/>
    <property type="match status" value="1"/>
</dbReference>
<dbReference type="Gene3D" id="1.25.10.10">
    <property type="entry name" value="Leucine-rich Repeat Variant"/>
    <property type="match status" value="2"/>
</dbReference>
<dbReference type="GeneID" id="111086273"/>
<protein>
    <submittedName>
        <fullName evidence="3">Protein inscuteable homolog</fullName>
    </submittedName>
</protein>
<dbReference type="PANTHER" id="PTHR21386">
    <property type="entry name" value="INSCUTEABLE"/>
    <property type="match status" value="1"/>
</dbReference>
<dbReference type="RefSeq" id="XP_022244206.1">
    <property type="nucleotide sequence ID" value="XM_022388498.1"/>
</dbReference>
<evidence type="ECO:0000259" key="1">
    <source>
        <dbReference type="Pfam" id="PF19427"/>
    </source>
</evidence>
<dbReference type="PANTHER" id="PTHR21386:SF0">
    <property type="entry name" value="PROTEIN INSCUTEABLE HOMOLOG"/>
    <property type="match status" value="1"/>
</dbReference>